<evidence type="ECO:0000313" key="1">
    <source>
        <dbReference type="EMBL" id="QAU04195.1"/>
    </source>
</evidence>
<dbReference type="RefSeq" id="YP_009843142.1">
    <property type="nucleotide sequence ID" value="NC_048747.1"/>
</dbReference>
<dbReference type="Proteomes" id="UP000320660">
    <property type="component" value="Segment"/>
</dbReference>
<dbReference type="EMBL" id="MK368614">
    <property type="protein sequence ID" value="QAU04195.1"/>
    <property type="molecule type" value="Genomic_DNA"/>
</dbReference>
<evidence type="ECO:0000313" key="2">
    <source>
        <dbReference type="Proteomes" id="UP000320660"/>
    </source>
</evidence>
<keyword evidence="2" id="KW-1185">Reference proteome</keyword>
<accession>A0A513PW77</accession>
<organism evidence="1 2">
    <name type="scientific">Vibrio phage 2 TSL-2019</name>
    <dbReference type="NCBI Taxonomy" id="2508172"/>
    <lineage>
        <taxon>Viruses</taxon>
        <taxon>Duplodnaviria</taxon>
        <taxon>Heunggongvirae</taxon>
        <taxon>Uroviricota</taxon>
        <taxon>Caudoviricetes</taxon>
        <taxon>Chimalliviridae</taxon>
        <taxon>Gorgonvirinae</taxon>
        <taxon>Aphroditevirus</taxon>
        <taxon>Aphroditevirus av2TSL2019</taxon>
    </lineage>
</organism>
<sequence>MSKQIKELMYQLVDSFSIVANLQHHKAVKYLNTGQCYAVATFAQHILKEKYDITVNLKSHPHHCFFEYDGIYYDTLFPVGYPMHPSKVWRMEEARCRSSLDDWAFGECAMVNPDPTIIAWVEYVTERLGISQPKFYWEMIEAFEDRSTYDKKATRKFYHHTLGKYRHKVKRYRLRAWKFRNVEWKTYMIGWMAEFTPYPEDWAVELDVVKYEDWVKKVIKTTYPPYEEVMVSCFGDDVFDSPNVQAMGRLSDICTGGEVGFKRDNLWGVCASTGLELSASMEVKSPVGPLEVSEEVDKILEDAAQHLNEKHQQSSFPRGCSANVKMYDDACYQHYMNARSEAPGLLNLTCHHWKVIDEACKRIKDGEVFDPKRVLTLGSPDKLEDDPKRVLFAVEDNEGNVNYTNDREAWLNRAPDDSEE</sequence>
<proteinExistence type="predicted"/>
<reference evidence="1 2" key="1">
    <citation type="submission" date="2019-01" db="EMBL/GenBank/DDBJ databases">
        <authorList>
            <person name="Le T.S."/>
            <person name="Kurtboke I."/>
        </authorList>
    </citation>
    <scope>NUCLEOTIDE SEQUENCE [LARGE SCALE GENOMIC DNA]</scope>
</reference>
<dbReference type="GeneID" id="55613408"/>
<name>A0A513PW77_9CAUD</name>
<dbReference type="KEGG" id="vg:55613408"/>
<protein>
    <submittedName>
        <fullName evidence="1">Uncharacterized protein</fullName>
    </submittedName>
</protein>